<keyword evidence="1" id="KW-1133">Transmembrane helix</keyword>
<protein>
    <submittedName>
        <fullName evidence="3">LPXTG cell wall anchor domain-containing protein</fullName>
    </submittedName>
</protein>
<evidence type="ECO:0000313" key="3">
    <source>
        <dbReference type="EMBL" id="MCH4294456.1"/>
    </source>
</evidence>
<keyword evidence="2" id="KW-0732">Signal</keyword>
<sequence>MKKTLAAGLLASVVAGPALAADCSDVVWHQDVLAQYPSVANACQEVIEKDGKQFVKLKAEFVRYREPHKAMLDVYETDGSKQRQTVSLKPNATVNAGGNMIGWDALPRGYELEFYVPSDRFEVDEVTMVTPVAPVEPETQPAALPKTASWVPALGAAGLLLLGLGQLFGRRRRGQ</sequence>
<accession>A0AAJ1EZV7</accession>
<keyword evidence="1" id="KW-0472">Membrane</keyword>
<gene>
    <name evidence="3" type="ORF">MJ923_09095</name>
</gene>
<keyword evidence="4" id="KW-1185">Reference proteome</keyword>
<dbReference type="EMBL" id="JAKUDL010000002">
    <property type="protein sequence ID" value="MCH4294456.1"/>
    <property type="molecule type" value="Genomic_DNA"/>
</dbReference>
<evidence type="ECO:0000313" key="4">
    <source>
        <dbReference type="Proteomes" id="UP001297581"/>
    </source>
</evidence>
<name>A0AAJ1EZV7_9GAMM</name>
<dbReference type="NCBIfam" id="TIGR01167">
    <property type="entry name" value="LPXTG_anchor"/>
    <property type="match status" value="1"/>
</dbReference>
<evidence type="ECO:0000256" key="2">
    <source>
        <dbReference type="SAM" id="SignalP"/>
    </source>
</evidence>
<reference evidence="3 4" key="1">
    <citation type="submission" date="2022-02" db="EMBL/GenBank/DDBJ databases">
        <title>The genome sequence of Shewanella sp. 3B26.</title>
        <authorList>
            <person name="Du J."/>
        </authorList>
    </citation>
    <scope>NUCLEOTIDE SEQUENCE [LARGE SCALE GENOMIC DNA]</scope>
    <source>
        <strain evidence="3 4">3B26</strain>
    </source>
</reference>
<evidence type="ECO:0000256" key="1">
    <source>
        <dbReference type="SAM" id="Phobius"/>
    </source>
</evidence>
<feature type="transmembrane region" description="Helical" evidence="1">
    <location>
        <begin position="150"/>
        <end position="169"/>
    </location>
</feature>
<keyword evidence="1" id="KW-0812">Transmembrane</keyword>
<proteinExistence type="predicted"/>
<dbReference type="Proteomes" id="UP001297581">
    <property type="component" value="Unassembled WGS sequence"/>
</dbReference>
<feature type="chain" id="PRO_5042585047" evidence="2">
    <location>
        <begin position="21"/>
        <end position="175"/>
    </location>
</feature>
<comment type="caution">
    <text evidence="3">The sequence shown here is derived from an EMBL/GenBank/DDBJ whole genome shotgun (WGS) entry which is preliminary data.</text>
</comment>
<dbReference type="RefSeq" id="WP_126166916.1">
    <property type="nucleotide sequence ID" value="NZ_JAKUDL010000002.1"/>
</dbReference>
<feature type="signal peptide" evidence="2">
    <location>
        <begin position="1"/>
        <end position="20"/>
    </location>
</feature>
<organism evidence="3 4">
    <name type="scientific">Shewanella zhuhaiensis</name>
    <dbReference type="NCBI Taxonomy" id="2919576"/>
    <lineage>
        <taxon>Bacteria</taxon>
        <taxon>Pseudomonadati</taxon>
        <taxon>Pseudomonadota</taxon>
        <taxon>Gammaproteobacteria</taxon>
        <taxon>Alteromonadales</taxon>
        <taxon>Shewanellaceae</taxon>
        <taxon>Shewanella</taxon>
    </lineage>
</organism>
<dbReference type="AlphaFoldDB" id="A0AAJ1EZV7"/>